<evidence type="ECO:0000313" key="2">
    <source>
        <dbReference type="WBParaSite" id="JU765_v2.g11624.t1"/>
    </source>
</evidence>
<sequence>MRPNYLTILLFENPKKSIGIFLFYIIFCLGFAVISMELAFSMGSVDYSFQDVINLNTREFLIQQKTDPTFYGMIVGNSALATSSLCVMICALFLHFFVIIGLNIYLMYAIYDTKEHVSTQTLGLQIRFLKEFMTYSTISAMFLVIPMTITFFLIIVQRDAIILGIIIYNIPPFGVPIMYILMLNFVKPYQKYIIGKIKDFSMLKFRTKFNSVNISNAK</sequence>
<organism evidence="1 2">
    <name type="scientific">Panagrolaimus sp. JU765</name>
    <dbReference type="NCBI Taxonomy" id="591449"/>
    <lineage>
        <taxon>Eukaryota</taxon>
        <taxon>Metazoa</taxon>
        <taxon>Ecdysozoa</taxon>
        <taxon>Nematoda</taxon>
        <taxon>Chromadorea</taxon>
        <taxon>Rhabditida</taxon>
        <taxon>Tylenchina</taxon>
        <taxon>Panagrolaimomorpha</taxon>
        <taxon>Panagrolaimoidea</taxon>
        <taxon>Panagrolaimidae</taxon>
        <taxon>Panagrolaimus</taxon>
    </lineage>
</organism>
<accession>A0AC34PZU3</accession>
<reference evidence="2" key="1">
    <citation type="submission" date="2022-11" db="UniProtKB">
        <authorList>
            <consortium name="WormBaseParasite"/>
        </authorList>
    </citation>
    <scope>IDENTIFICATION</scope>
</reference>
<dbReference type="Proteomes" id="UP000887576">
    <property type="component" value="Unplaced"/>
</dbReference>
<protein>
    <submittedName>
        <fullName evidence="2">Uncharacterized protein</fullName>
    </submittedName>
</protein>
<evidence type="ECO:0000313" key="1">
    <source>
        <dbReference type="Proteomes" id="UP000887576"/>
    </source>
</evidence>
<name>A0AC34PZU3_9BILA</name>
<proteinExistence type="predicted"/>
<dbReference type="WBParaSite" id="JU765_v2.g11624.t1">
    <property type="protein sequence ID" value="JU765_v2.g11624.t1"/>
    <property type="gene ID" value="JU765_v2.g11624"/>
</dbReference>